<feature type="domain" description="Fibronectin type-III" evidence="17">
    <location>
        <begin position="702"/>
        <end position="795"/>
    </location>
</feature>
<organism evidence="18">
    <name type="scientific">Lamprotornis superbus</name>
    <dbReference type="NCBI Taxonomy" id="245042"/>
    <lineage>
        <taxon>Eukaryota</taxon>
        <taxon>Metazoa</taxon>
        <taxon>Chordata</taxon>
        <taxon>Craniata</taxon>
        <taxon>Vertebrata</taxon>
        <taxon>Euteleostomi</taxon>
        <taxon>Archelosauria</taxon>
        <taxon>Archosauria</taxon>
        <taxon>Dinosauria</taxon>
        <taxon>Saurischia</taxon>
        <taxon>Theropoda</taxon>
        <taxon>Coelurosauria</taxon>
        <taxon>Aves</taxon>
        <taxon>Neognathae</taxon>
        <taxon>Neoaves</taxon>
        <taxon>Telluraves</taxon>
        <taxon>Australaves</taxon>
        <taxon>Passeriformes</taxon>
        <taxon>Sturnidae</taxon>
        <taxon>Lamprotornis</taxon>
    </lineage>
</organism>
<feature type="domain" description="Fibronectin type-III" evidence="17">
    <location>
        <begin position="798"/>
        <end position="889"/>
    </location>
</feature>
<feature type="compositionally biased region" description="Polar residues" evidence="15">
    <location>
        <begin position="1353"/>
        <end position="1375"/>
    </location>
</feature>
<dbReference type="OrthoDB" id="4158657at2759"/>
<feature type="compositionally biased region" description="Basic and acidic residues" evidence="15">
    <location>
        <begin position="486"/>
        <end position="496"/>
    </location>
</feature>
<evidence type="ECO:0000256" key="6">
    <source>
        <dbReference type="ARBA" id="ARBA00022490"/>
    </source>
</evidence>
<feature type="region of interest" description="Disordered" evidence="15">
    <location>
        <begin position="483"/>
        <end position="547"/>
    </location>
</feature>
<evidence type="ECO:0000256" key="13">
    <source>
        <dbReference type="PROSITE-ProRule" id="PRU00192"/>
    </source>
</evidence>
<feature type="compositionally biased region" description="Acidic residues" evidence="15">
    <location>
        <begin position="1454"/>
        <end position="1465"/>
    </location>
</feature>
<keyword evidence="9" id="KW-0472">Membrane</keyword>
<feature type="region of interest" description="Disordered" evidence="15">
    <location>
        <begin position="1734"/>
        <end position="1756"/>
    </location>
</feature>
<dbReference type="SMART" id="SM00326">
    <property type="entry name" value="SH3"/>
    <property type="match status" value="2"/>
</dbReference>
<keyword evidence="14" id="KW-0175">Coiled coil</keyword>
<dbReference type="EMBL" id="JADDUC010000089">
    <property type="protein sequence ID" value="KAG0119333.1"/>
    <property type="molecule type" value="Genomic_DNA"/>
</dbReference>
<evidence type="ECO:0000256" key="3">
    <source>
        <dbReference type="ARBA" id="ARBA00010749"/>
    </source>
</evidence>
<evidence type="ECO:0000256" key="10">
    <source>
        <dbReference type="ARBA" id="ARBA00034103"/>
    </source>
</evidence>
<feature type="compositionally biased region" description="Low complexity" evidence="15">
    <location>
        <begin position="1061"/>
        <end position="1080"/>
    </location>
</feature>
<keyword evidence="20" id="KW-1185">Reference proteome</keyword>
<feature type="region of interest" description="Disordered" evidence="15">
    <location>
        <begin position="663"/>
        <end position="701"/>
    </location>
</feature>
<feature type="compositionally biased region" description="Polar residues" evidence="15">
    <location>
        <begin position="1965"/>
        <end position="1975"/>
    </location>
</feature>
<feature type="region of interest" description="Disordered" evidence="15">
    <location>
        <begin position="1328"/>
        <end position="1375"/>
    </location>
</feature>
<dbReference type="InterPro" id="IPR001452">
    <property type="entry name" value="SH3_domain"/>
</dbReference>
<feature type="compositionally biased region" description="Basic and acidic residues" evidence="15">
    <location>
        <begin position="1560"/>
        <end position="1569"/>
    </location>
</feature>
<reference evidence="18" key="1">
    <citation type="submission" date="2020-10" db="EMBL/GenBank/DDBJ databases">
        <title>Feather gene expression reveals the developmental basis of iridescence in African starlings.</title>
        <authorList>
            <person name="Rubenstein D.R."/>
        </authorList>
    </citation>
    <scope>NUCLEOTIDE SEQUENCE</scope>
    <source>
        <strain evidence="18">SS15</strain>
        <tissue evidence="18">Liver</tissue>
    </source>
</reference>
<dbReference type="InterPro" id="IPR003961">
    <property type="entry name" value="FN3_dom"/>
</dbReference>
<comment type="caution">
    <text evidence="18">The sequence shown here is derived from an EMBL/GenBank/DDBJ whole genome shotgun (WGS) entry which is preliminary data.</text>
</comment>
<comment type="function">
    <text evidence="11">Plays a role in the synaptic transmission as bifunctional linker that interacts simultaneously with RIMS1, RIMS2, CACNA1D and CACNA1B.</text>
</comment>
<dbReference type="CDD" id="cd12014">
    <property type="entry name" value="SH3_RIM-BP_1"/>
    <property type="match status" value="1"/>
</dbReference>
<feature type="domain" description="SH3" evidence="16">
    <location>
        <begin position="571"/>
        <end position="638"/>
    </location>
</feature>
<dbReference type="SUPFAM" id="SSF50044">
    <property type="entry name" value="SH3-domain"/>
    <property type="match status" value="2"/>
</dbReference>
<feature type="region of interest" description="Disordered" evidence="15">
    <location>
        <begin position="219"/>
        <end position="256"/>
    </location>
</feature>
<dbReference type="FunFam" id="2.60.40.10:FF:000643">
    <property type="entry name" value="RIMS-binding protein 2 isoform X1"/>
    <property type="match status" value="1"/>
</dbReference>
<dbReference type="FunFam" id="2.30.30.40:FF:000006">
    <property type="entry name" value="RIMS-binding protein 2 isoform X1"/>
    <property type="match status" value="1"/>
</dbReference>
<evidence type="ECO:0000259" key="16">
    <source>
        <dbReference type="PROSITE" id="PS50002"/>
    </source>
</evidence>
<feature type="compositionally biased region" description="Polar residues" evidence="15">
    <location>
        <begin position="1599"/>
        <end position="1611"/>
    </location>
</feature>
<keyword evidence="18" id="KW-0675">Receptor</keyword>
<accession>A0A835NQB6</accession>
<evidence type="ECO:0000313" key="20">
    <source>
        <dbReference type="Proteomes" id="UP000618051"/>
    </source>
</evidence>
<name>A0A835NQB6_9PASS</name>
<evidence type="ECO:0000256" key="14">
    <source>
        <dbReference type="SAM" id="Coils"/>
    </source>
</evidence>
<dbReference type="Gene3D" id="2.30.30.40">
    <property type="entry name" value="SH3 Domains"/>
    <property type="match status" value="3"/>
</dbReference>
<comment type="subcellular location">
    <subcellularLocation>
        <location evidence="1">Cell membrane</location>
    </subcellularLocation>
    <subcellularLocation>
        <location evidence="2">Cytoplasm</location>
    </subcellularLocation>
    <subcellularLocation>
        <location evidence="10">Synapse</location>
    </subcellularLocation>
</comment>
<keyword evidence="7" id="KW-0677">Repeat</keyword>
<evidence type="ECO:0000256" key="4">
    <source>
        <dbReference type="ARBA" id="ARBA00022443"/>
    </source>
</evidence>
<reference evidence="19" key="3">
    <citation type="submission" date="2022-01" db="EMBL/GenBank/DDBJ databases">
        <authorList>
            <person name="Rubenstein D.R."/>
        </authorList>
    </citation>
    <scope>NUCLEOTIDE SEQUENCE</scope>
    <source>
        <strain evidence="19">SS15</strain>
        <tissue evidence="19">Liver</tissue>
    </source>
</reference>
<feature type="domain" description="SH3" evidence="16">
    <location>
        <begin position="2251"/>
        <end position="2318"/>
    </location>
</feature>
<keyword evidence="6" id="KW-0963">Cytoplasm</keyword>
<reference evidence="19 20" key="2">
    <citation type="journal article" date="2021" name="J. Hered.">
        <title>Feather Gene Expression Elucidates the Developmental Basis of Plumage Iridescence in African Starlings.</title>
        <authorList>
            <person name="Rubenstein D.R."/>
            <person name="Corvelo A."/>
            <person name="MacManes M.D."/>
            <person name="Maia R."/>
            <person name="Narzisi G."/>
            <person name="Rousaki A."/>
            <person name="Vandenabeele P."/>
            <person name="Shawkey M.D."/>
            <person name="Solomon J."/>
        </authorList>
    </citation>
    <scope>NUCLEOTIDE SEQUENCE [LARGE SCALE GENOMIC DNA]</scope>
    <source>
        <strain evidence="19">SS15</strain>
    </source>
</reference>
<proteinExistence type="inferred from homology"/>
<dbReference type="SMART" id="SM00060">
    <property type="entry name" value="FN3"/>
    <property type="match status" value="3"/>
</dbReference>
<feature type="compositionally biased region" description="Basic and acidic residues" evidence="15">
    <location>
        <begin position="1581"/>
        <end position="1598"/>
    </location>
</feature>
<keyword evidence="5" id="KW-1003">Cell membrane</keyword>
<feature type="region of interest" description="Disordered" evidence="15">
    <location>
        <begin position="1033"/>
        <end position="1080"/>
    </location>
</feature>
<dbReference type="PROSITE" id="PS50002">
    <property type="entry name" value="SH3"/>
    <property type="match status" value="2"/>
</dbReference>
<feature type="compositionally biased region" description="Basic and acidic residues" evidence="15">
    <location>
        <begin position="1469"/>
        <end position="1481"/>
    </location>
</feature>
<dbReference type="InterPro" id="IPR013783">
    <property type="entry name" value="Ig-like_fold"/>
</dbReference>
<dbReference type="InterPro" id="IPR040325">
    <property type="entry name" value="RIMBP1/2/3"/>
</dbReference>
<feature type="compositionally biased region" description="Basic and acidic residues" evidence="15">
    <location>
        <begin position="1338"/>
        <end position="1347"/>
    </location>
</feature>
<keyword evidence="8" id="KW-0770">Synapse</keyword>
<sequence length="2405" mass="267685">SGADYSFLVSQNTKLLSALEDLRHRCSSLAEENSLLRRSCFPQTEEKVKHLKRKNAELAVIAKRLEERARKLQEANLKVVTAPVPLKGSSLELCKKAFAHQRAKDLTEQASALLAKDKQIEALQQECRELQAKLLAGKDDPRCLNIIEFDRLLRESQQEVLRLQRQIALKNFKECLRSSKMSSGSAMPSAATRLGPTNSCLKGAPRLKEALGDPALGGRARREVEPGVQPLGPASEGHENFPPKNAVTSQESSKQIQQLEVELKKKRKKCENLEHEVRKKHKRCKELEIQLQEVQNENARLAEENLQLNEKAEWAGQVESENADLKLQVVLVTKERDSVIQTNQGLQTKLENLEQVLKHMRNVAERRQQLEVEHKEALLVLQEKQEEVRRLQQAQAEARREHEGAVQLLEARVKDLEDQCRSQTEQFSLLSQELQQFRLQTGKIDLLTSTLVTSELPLALCSSTPQPHWEKESAVPGLLHQSTKKVHNEENDKLELSQRGPDTTMGSPAAPAGAQKQSKKGESQSSSSKSESMQNSPKSCPTPEVDTASEMEELDVDSISLMPEPGSQGAAKLQVFLARYSYNPFDGPNENPEAELPLTAGEYIYIYGDMDEDGFFEGELMDGRRGLVPSNFVERVSDDDLMTFLPPELNDLTHSSYQEKSLVSASTSSGDKSELSIEEGSISPLASRTEGDQEEPVSHTAVPYPRRLTLIKQLARSIVVGWEPPLLPAGCPDIQSYNIYVDEELRQNVKSGLQTKAVIEKLDLHSRAYRVSVQTVTEHGSSDKLRCTFFVGQDFGMAPTMLKVRSVTATSAEVTWLPCNSNYSHGVYLNGQECDVTKPGVYWYTFHNLQPSTQYVAKLEARPMKTPWEEVPEGQEQDSAVIHFTTPVAGTPDAPLDVQVEAGPSPGILVISWLPVTIDAEGSSNGVRVTGYAVYADGQKVIEVTSPTAGSVLVDLSQLQMFQVCHEVSVRTMSQYGESVDSVPAQISSLLLRSSHCTSPVCTVPFRLPRGGPRASLPTRSPQHTPALLLRQKTPAESSDAKLADPSSSPVGSARPLTEEASSPLHLPSPSASLAPATSAQGLDTVGDKKYLSVPPQQAGTVLPEQGTEPGPSQELGSQQPDEGTEVQGPWVCTRQWYSALVDGRVGQPWLQNWQTILTLAIWSSQWVSGIPSRVGECFQSSFRTEVRMSESHIMIVNDCSVTVGKRALLIATLVVVALPPLWRGVKWVLPGCKSSFSLEVCLFTWLSAKGNRAGNLSCEIRHCVSWELRTGRGLFQGWPTFPAALICLQQRTHQRMEQPRTKAPELGSLNDNGVKLQTETYHVCSVEEAPRGPSADTQREAEKHLSPEPLSSPRQAGGTQDTFPDGNTSGSSCQDFLRLSSGKEVMKEMSRVKKEVCLTLLEERKNALLLLKESGRTEKMCFAFQQQEEKLSEVGRRQLTLFAEHNRSSDLSDILEEEEEDELSSEALEEKKWEQREPCSQENGEKKIHRSLCPLPLLCCSHSSILLCWEGIRMDLCDTDSDEEILERILELPLQKNHSKKLFSIPEVTEDEDEDEDEKGVTEEKIDPQDSLETQTYHSRRTEKPPNSKEPFLKEDGNNTSMDVSAQTPQGEHGAKESRVDADHADPAFDQLACSQKKVHWNWCYQENDPKSGSGTSPSWSKKKGNNYQEKIRSRPESSRKRQSDLTEHCSRLLSSCSQMGSGLYRAPSLREELNVVSSAGGKEGLDLYSRARQGTLRKKAPRAVGTGGTEPAVIAMHCPSPRSLEIDIEYDSEDDQDSTCASSPESRLWPERSQSCQGDWSDCSSQSEVAHPGGRRHLTRLEMMEEQGMEWAGSPSRHLRFFCREKEAPRCESSSEDQGWELDCKSPGWRRRFEHSSKGIRSTSLHKRVGSLQWCWLPSASLACLYLALFSVVQRKDPPLGLSGRISKRFCSSVLLHGFSCSSCFCFSCSLTKCHRCSIPFHTESSSPWQEAASSHKDSRGPEPPGTAAWQAPSRRRRKSIRSQMQKPLLSSPGPPRNSAPESSGKDDGIRIFVALFDYDPVSMSPNPDAAEEELPFKEGQILKEMAHFLHLHAAKLSLLQNPDAPRKDPQMFVQLLGSGKRAHPCAGVKFLTTVMSFIVWSLTSTSCYVPESWLLLCCVVTVEDELLLVRHFLLPAGLDKQEYKSQPEGACRGSTLVVVLWEEQGSLPLITHYSPYNPRDTERVLPLLRSIFCWYPERPSLKTLCQPIRIFYFSPAEQKHKDIEAELLAPRRMVAAFDYNPKESSPNTDVEAELTFSAGDVITVFGSMDDDGFYYGELNQQRGLVPSNFLEAVPLDGDMAEEFHSKDKEAPLLSAESQTFPFVSSPLCLRSKGASPYIGSDFWVHRAKTCLVWYFWYSPDPGEDLCCSLSVIGGLENSDNDD</sequence>
<feature type="region of interest" description="Disordered" evidence="15">
    <location>
        <begin position="1452"/>
        <end position="1481"/>
    </location>
</feature>
<feature type="region of interest" description="Disordered" evidence="15">
    <location>
        <begin position="1649"/>
        <end position="1687"/>
    </location>
</feature>
<feature type="region of interest" description="Disordered" evidence="15">
    <location>
        <begin position="1544"/>
        <end position="1622"/>
    </location>
</feature>
<evidence type="ECO:0000256" key="11">
    <source>
        <dbReference type="ARBA" id="ARBA00054159"/>
    </source>
</evidence>
<dbReference type="FunFam" id="2.60.40.10:FF:000072">
    <property type="entry name" value="RIMS-binding protein 2 isoform X1"/>
    <property type="match status" value="1"/>
</dbReference>
<evidence type="ECO:0000256" key="15">
    <source>
        <dbReference type="SAM" id="MobiDB-lite"/>
    </source>
</evidence>
<evidence type="ECO:0000259" key="17">
    <source>
        <dbReference type="PROSITE" id="PS50853"/>
    </source>
</evidence>
<evidence type="ECO:0000256" key="5">
    <source>
        <dbReference type="ARBA" id="ARBA00022475"/>
    </source>
</evidence>
<evidence type="ECO:0000256" key="8">
    <source>
        <dbReference type="ARBA" id="ARBA00023018"/>
    </source>
</evidence>
<evidence type="ECO:0000313" key="18">
    <source>
        <dbReference type="EMBL" id="KAG0119333.1"/>
    </source>
</evidence>
<comment type="similarity">
    <text evidence="3">Belongs to the RIMBP family.</text>
</comment>
<feature type="region of interest" description="Disordered" evidence="15">
    <location>
        <begin position="180"/>
        <end position="199"/>
    </location>
</feature>
<dbReference type="Pfam" id="PF07653">
    <property type="entry name" value="SH3_2"/>
    <property type="match status" value="1"/>
</dbReference>
<dbReference type="CDD" id="cd12013">
    <property type="entry name" value="SH3_RIM-BP_3"/>
    <property type="match status" value="1"/>
</dbReference>
<feature type="region of interest" description="Disordered" evidence="15">
    <location>
        <begin position="1773"/>
        <end position="1795"/>
    </location>
</feature>
<feature type="coiled-coil region" evidence="14">
    <location>
        <begin position="336"/>
        <end position="433"/>
    </location>
</feature>
<dbReference type="InterPro" id="IPR057884">
    <property type="entry name" value="FN3_RIM-BP1/2/3"/>
</dbReference>
<dbReference type="PANTHER" id="PTHR14234:SF20">
    <property type="entry name" value="PERIPHERAL-TYPE BENZODIAZEPINE RECEPTOR-ASSOCIATED PROTEIN 1"/>
    <property type="match status" value="1"/>
</dbReference>
<feature type="compositionally biased region" description="Polar residues" evidence="15">
    <location>
        <begin position="246"/>
        <end position="256"/>
    </location>
</feature>
<dbReference type="GO" id="GO:0030156">
    <property type="term" value="F:benzodiazepine receptor binding"/>
    <property type="evidence" value="ECO:0007669"/>
    <property type="project" value="TreeGrafter"/>
</dbReference>
<dbReference type="PANTHER" id="PTHR14234">
    <property type="entry name" value="RIM BINDING PROTEIN-RELATED"/>
    <property type="match status" value="1"/>
</dbReference>
<dbReference type="GO" id="GO:0005886">
    <property type="term" value="C:plasma membrane"/>
    <property type="evidence" value="ECO:0007669"/>
    <property type="project" value="UniProtKB-SubCell"/>
</dbReference>
<keyword evidence="4 13" id="KW-0728">SH3 domain</keyword>
<feature type="coiled-coil region" evidence="14">
    <location>
        <begin position="19"/>
        <end position="82"/>
    </location>
</feature>
<dbReference type="Gene3D" id="2.60.40.10">
    <property type="entry name" value="Immunoglobulins"/>
    <property type="match status" value="3"/>
</dbReference>
<protein>
    <recommendedName>
        <fullName evidence="12">RIMS-binding protein 2</fullName>
    </recommendedName>
</protein>
<dbReference type="FunFam" id="2.30.30.40:FF:000016">
    <property type="entry name" value="RIMS-binding protein 2 isoform X2"/>
    <property type="match status" value="1"/>
</dbReference>
<evidence type="ECO:0000256" key="9">
    <source>
        <dbReference type="ARBA" id="ARBA00023136"/>
    </source>
</evidence>
<feature type="region of interest" description="Disordered" evidence="15">
    <location>
        <begin position="1099"/>
        <end position="1127"/>
    </location>
</feature>
<dbReference type="Pfam" id="PF14604">
    <property type="entry name" value="SH3_9"/>
    <property type="match status" value="1"/>
</dbReference>
<dbReference type="InterPro" id="IPR035755">
    <property type="entry name" value="RIM-BP_SH3_3"/>
</dbReference>
<evidence type="ECO:0000313" key="19">
    <source>
        <dbReference type="EMBL" id="KAI1231968.1"/>
    </source>
</evidence>
<dbReference type="InterPro" id="IPR057950">
    <property type="entry name" value="RIMB1/RIM3A-C-like_N"/>
</dbReference>
<dbReference type="FunFam" id="2.60.40.10:FF:001380">
    <property type="entry name" value="Peripheral-type benzodiazepine receptor-associated protein 1"/>
    <property type="match status" value="1"/>
</dbReference>
<feature type="compositionally biased region" description="Basic and acidic residues" evidence="15">
    <location>
        <begin position="1671"/>
        <end position="1687"/>
    </location>
</feature>
<dbReference type="GO" id="GO:0045202">
    <property type="term" value="C:synapse"/>
    <property type="evidence" value="ECO:0007669"/>
    <property type="project" value="UniProtKB-SubCell"/>
</dbReference>
<gene>
    <name evidence="19" type="ORF">IHE44_0007612</name>
    <name evidence="18" type="ORF">IHE44_014451</name>
</gene>
<feature type="region of interest" description="Disordered" evidence="15">
    <location>
        <begin position="1965"/>
        <end position="2029"/>
    </location>
</feature>
<dbReference type="Pfam" id="PF25566">
    <property type="entry name" value="RIMB1_N"/>
    <property type="match status" value="1"/>
</dbReference>
<evidence type="ECO:0000256" key="12">
    <source>
        <dbReference type="ARBA" id="ARBA00068024"/>
    </source>
</evidence>
<dbReference type="SUPFAM" id="SSF49265">
    <property type="entry name" value="Fibronectin type III"/>
    <property type="match status" value="2"/>
</dbReference>
<dbReference type="InterPro" id="IPR036116">
    <property type="entry name" value="FN3_sf"/>
</dbReference>
<dbReference type="CDD" id="cd00063">
    <property type="entry name" value="FN3"/>
    <property type="match status" value="2"/>
</dbReference>
<feature type="compositionally biased region" description="Acidic residues" evidence="15">
    <location>
        <begin position="1549"/>
        <end position="1559"/>
    </location>
</feature>
<evidence type="ECO:0000256" key="2">
    <source>
        <dbReference type="ARBA" id="ARBA00004496"/>
    </source>
</evidence>
<evidence type="ECO:0000256" key="7">
    <source>
        <dbReference type="ARBA" id="ARBA00022737"/>
    </source>
</evidence>
<feature type="compositionally biased region" description="Low complexity" evidence="15">
    <location>
        <begin position="180"/>
        <end position="191"/>
    </location>
</feature>
<evidence type="ECO:0000256" key="1">
    <source>
        <dbReference type="ARBA" id="ARBA00004236"/>
    </source>
</evidence>
<dbReference type="Proteomes" id="UP000618051">
    <property type="component" value="Unassembled WGS sequence"/>
</dbReference>
<feature type="coiled-coil region" evidence="14">
    <location>
        <begin position="113"/>
        <end position="166"/>
    </location>
</feature>
<dbReference type="InterPro" id="IPR036028">
    <property type="entry name" value="SH3-like_dom_sf"/>
</dbReference>
<dbReference type="EMBL" id="JADDUC020000024">
    <property type="protein sequence ID" value="KAI1231968.1"/>
    <property type="molecule type" value="Genomic_DNA"/>
</dbReference>
<dbReference type="Pfam" id="PF25523">
    <property type="entry name" value="Ig_RIMBP2"/>
    <property type="match status" value="2"/>
</dbReference>
<feature type="compositionally biased region" description="Low complexity" evidence="15">
    <location>
        <begin position="523"/>
        <end position="539"/>
    </location>
</feature>
<feature type="compositionally biased region" description="Polar residues" evidence="15">
    <location>
        <begin position="1652"/>
        <end position="1661"/>
    </location>
</feature>
<feature type="non-terminal residue" evidence="18">
    <location>
        <position position="1"/>
    </location>
</feature>
<dbReference type="PROSITE" id="PS50853">
    <property type="entry name" value="FN3"/>
    <property type="match status" value="2"/>
</dbReference>